<gene>
    <name evidence="2" type="ORF">AVEN_37738_1</name>
</gene>
<organism evidence="2 3">
    <name type="scientific">Araneus ventricosus</name>
    <name type="common">Orbweaver spider</name>
    <name type="synonym">Epeira ventricosa</name>
    <dbReference type="NCBI Taxonomy" id="182803"/>
    <lineage>
        <taxon>Eukaryota</taxon>
        <taxon>Metazoa</taxon>
        <taxon>Ecdysozoa</taxon>
        <taxon>Arthropoda</taxon>
        <taxon>Chelicerata</taxon>
        <taxon>Arachnida</taxon>
        <taxon>Araneae</taxon>
        <taxon>Araneomorphae</taxon>
        <taxon>Entelegynae</taxon>
        <taxon>Araneoidea</taxon>
        <taxon>Araneidae</taxon>
        <taxon>Araneus</taxon>
    </lineage>
</organism>
<dbReference type="EMBL" id="BGPR01000110">
    <property type="protein sequence ID" value="GBL95285.1"/>
    <property type="molecule type" value="Genomic_DNA"/>
</dbReference>
<feature type="compositionally biased region" description="Polar residues" evidence="1">
    <location>
        <begin position="104"/>
        <end position="116"/>
    </location>
</feature>
<protein>
    <submittedName>
        <fullName evidence="2">Uncharacterized protein</fullName>
    </submittedName>
</protein>
<name>A0A4Y2BUZ5_ARAVE</name>
<evidence type="ECO:0000313" key="3">
    <source>
        <dbReference type="Proteomes" id="UP000499080"/>
    </source>
</evidence>
<comment type="caution">
    <text evidence="2">The sequence shown here is derived from an EMBL/GenBank/DDBJ whole genome shotgun (WGS) entry which is preliminary data.</text>
</comment>
<evidence type="ECO:0000313" key="2">
    <source>
        <dbReference type="EMBL" id="GBL95285.1"/>
    </source>
</evidence>
<sequence>MIDPNLQTCNTKLPTPPQGNRLPLSPTARRNDFCPQLTTKSTSSVSNYGHQVGGRSSVVVCNFSENKESRSENKTISRRLKNKTWNRVTTQSRIKRTKEDNLMQRRSSLSAHSTTPIAPPTS</sequence>
<dbReference type="Proteomes" id="UP000499080">
    <property type="component" value="Unassembled WGS sequence"/>
</dbReference>
<accession>A0A4Y2BUZ5</accession>
<feature type="region of interest" description="Disordered" evidence="1">
    <location>
        <begin position="1"/>
        <end position="30"/>
    </location>
</feature>
<proteinExistence type="predicted"/>
<feature type="region of interest" description="Disordered" evidence="1">
    <location>
        <begin position="66"/>
        <end position="122"/>
    </location>
</feature>
<reference evidence="2 3" key="1">
    <citation type="journal article" date="2019" name="Sci. Rep.">
        <title>Orb-weaving spider Araneus ventricosus genome elucidates the spidroin gene catalogue.</title>
        <authorList>
            <person name="Kono N."/>
            <person name="Nakamura H."/>
            <person name="Ohtoshi R."/>
            <person name="Moran D.A.P."/>
            <person name="Shinohara A."/>
            <person name="Yoshida Y."/>
            <person name="Fujiwara M."/>
            <person name="Mori M."/>
            <person name="Tomita M."/>
            <person name="Arakawa K."/>
        </authorList>
    </citation>
    <scope>NUCLEOTIDE SEQUENCE [LARGE SCALE GENOMIC DNA]</scope>
</reference>
<dbReference type="AlphaFoldDB" id="A0A4Y2BUZ5"/>
<evidence type="ECO:0000256" key="1">
    <source>
        <dbReference type="SAM" id="MobiDB-lite"/>
    </source>
</evidence>
<keyword evidence="3" id="KW-1185">Reference proteome</keyword>
<feature type="compositionally biased region" description="Basic and acidic residues" evidence="1">
    <location>
        <begin position="66"/>
        <end position="75"/>
    </location>
</feature>
<feature type="compositionally biased region" description="Polar residues" evidence="1">
    <location>
        <begin position="1"/>
        <end position="13"/>
    </location>
</feature>